<evidence type="ECO:0000313" key="2">
    <source>
        <dbReference type="Proteomes" id="UP000249986"/>
    </source>
</evidence>
<protein>
    <submittedName>
        <fullName evidence="1">Phage protein</fullName>
    </submittedName>
</protein>
<dbReference type="InterPro" id="IPR006450">
    <property type="entry name" value="Phage_HK97_gp6-like"/>
</dbReference>
<gene>
    <name evidence="1" type="ORF">NCTC10719_01434</name>
</gene>
<dbReference type="CDD" id="cd08054">
    <property type="entry name" value="gp6"/>
    <property type="match status" value="1"/>
</dbReference>
<dbReference type="Proteomes" id="UP000249986">
    <property type="component" value="Unassembled WGS sequence"/>
</dbReference>
<dbReference type="EMBL" id="UAWG01000009">
    <property type="protein sequence ID" value="SQB59891.1"/>
    <property type="molecule type" value="Genomic_DNA"/>
</dbReference>
<sequence length="96" mass="11119">MVLLSDTKNYLKVDFEDDDSLIESFIQQAQIYIDNCCGTKYKEYEDKIKLSELLIKKIVSDLYENRELYLDNKKSGYDKISSTILDILANCGDSDD</sequence>
<dbReference type="InterPro" id="IPR021146">
    <property type="entry name" value="Phage_gp6-like_head-tail"/>
</dbReference>
<dbReference type="RefSeq" id="WP_111926326.1">
    <property type="nucleotide sequence ID" value="NZ_CP148629.1"/>
</dbReference>
<dbReference type="Gene3D" id="1.10.3230.30">
    <property type="entry name" value="Phage gp6-like head-tail connector protein"/>
    <property type="match status" value="1"/>
</dbReference>
<proteinExistence type="predicted"/>
<name>A0A2X2Y939_CLOPF</name>
<accession>A0A2X2Y939</accession>
<dbReference type="NCBIfam" id="TIGR01560">
    <property type="entry name" value="put_DNA_pack"/>
    <property type="match status" value="1"/>
</dbReference>
<dbReference type="AlphaFoldDB" id="A0A2X2Y939"/>
<evidence type="ECO:0000313" key="1">
    <source>
        <dbReference type="EMBL" id="SQB59891.1"/>
    </source>
</evidence>
<organism evidence="1 2">
    <name type="scientific">Clostridium perfringens</name>
    <dbReference type="NCBI Taxonomy" id="1502"/>
    <lineage>
        <taxon>Bacteria</taxon>
        <taxon>Bacillati</taxon>
        <taxon>Bacillota</taxon>
        <taxon>Clostridia</taxon>
        <taxon>Eubacteriales</taxon>
        <taxon>Clostridiaceae</taxon>
        <taxon>Clostridium</taxon>
    </lineage>
</organism>
<dbReference type="Pfam" id="PF05135">
    <property type="entry name" value="Phage_connect_1"/>
    <property type="match status" value="1"/>
</dbReference>
<reference evidence="1 2" key="1">
    <citation type="submission" date="2018-06" db="EMBL/GenBank/DDBJ databases">
        <authorList>
            <consortium name="Pathogen Informatics"/>
            <person name="Doyle S."/>
        </authorList>
    </citation>
    <scope>NUCLEOTIDE SEQUENCE [LARGE SCALE GENOMIC DNA]</scope>
    <source>
        <strain evidence="1 2">NCTC10719</strain>
    </source>
</reference>